<reference evidence="2 3" key="1">
    <citation type="submission" date="2019-01" db="EMBL/GenBank/DDBJ databases">
        <title>Lujinxingia litoralis gen. nov., sp. nov. and Lujinxingia sediminis gen. nov., sp. nov., new members in the order Bradymonadales, isolated from coastal sediment.</title>
        <authorList>
            <person name="Li C.-M."/>
        </authorList>
    </citation>
    <scope>NUCLEOTIDE SEQUENCE [LARGE SCALE GENOMIC DNA]</scope>
    <source>
        <strain evidence="2 3">SEH01</strain>
    </source>
</reference>
<organism evidence="2 3">
    <name type="scientific">Lujinxingia sediminis</name>
    <dbReference type="NCBI Taxonomy" id="2480984"/>
    <lineage>
        <taxon>Bacteria</taxon>
        <taxon>Deltaproteobacteria</taxon>
        <taxon>Bradymonadales</taxon>
        <taxon>Lujinxingiaceae</taxon>
        <taxon>Lujinxingia</taxon>
    </lineage>
</organism>
<dbReference type="EMBL" id="SADD01000030">
    <property type="protein sequence ID" value="RVU40397.1"/>
    <property type="molecule type" value="Genomic_DNA"/>
</dbReference>
<sequence length="268" mass="29317">MNLRDLAAQEMVTISGVLLDPAGQAFAILQATPVLAGSVLVLEQAHERLVTVTKRAGSNEKRARELTAKLTELDARHDRKARGIYRVIEACADLAESSEEALEYQDLLEVMFPLGLAISQRSYREQAGTAAQIAERLGQAERARQSQIQLGGRTLLDETLDWLEVARQIGTYEAERALMVVDDSDDAVSAAEVRDGRIFWVQAMHAFVQMVAFTDLDQREQHILLANLKDADRKATLARRRAEAGGDAGEGGDGEVVEPESPAVVDVP</sequence>
<feature type="region of interest" description="Disordered" evidence="1">
    <location>
        <begin position="236"/>
        <end position="268"/>
    </location>
</feature>
<gene>
    <name evidence="2" type="ORF">EA187_20110</name>
</gene>
<evidence type="ECO:0000313" key="2">
    <source>
        <dbReference type="EMBL" id="RVU40397.1"/>
    </source>
</evidence>
<dbReference type="Proteomes" id="UP000282926">
    <property type="component" value="Unassembled WGS sequence"/>
</dbReference>
<name>A0ABY0CML0_9DELT</name>
<comment type="caution">
    <text evidence="2">The sequence shown here is derived from an EMBL/GenBank/DDBJ whole genome shotgun (WGS) entry which is preliminary data.</text>
</comment>
<proteinExistence type="predicted"/>
<dbReference type="RefSeq" id="WP_127781472.1">
    <property type="nucleotide sequence ID" value="NZ_SADD01000030.1"/>
</dbReference>
<keyword evidence="3" id="KW-1185">Reference proteome</keyword>
<accession>A0ABY0CML0</accession>
<evidence type="ECO:0000256" key="1">
    <source>
        <dbReference type="SAM" id="MobiDB-lite"/>
    </source>
</evidence>
<evidence type="ECO:0000313" key="3">
    <source>
        <dbReference type="Proteomes" id="UP000282926"/>
    </source>
</evidence>
<protein>
    <submittedName>
        <fullName evidence="2">Uncharacterized protein</fullName>
    </submittedName>
</protein>